<dbReference type="InterPro" id="IPR000477">
    <property type="entry name" value="RT_dom"/>
</dbReference>
<evidence type="ECO:0000313" key="2">
    <source>
        <dbReference type="EMBL" id="KAK6182022.1"/>
    </source>
</evidence>
<dbReference type="Gene3D" id="3.60.10.10">
    <property type="entry name" value="Endonuclease/exonuclease/phosphatase"/>
    <property type="match status" value="1"/>
</dbReference>
<dbReference type="EMBL" id="JAZGQO010000007">
    <property type="protein sequence ID" value="KAK6182022.1"/>
    <property type="molecule type" value="Genomic_DNA"/>
</dbReference>
<proteinExistence type="predicted"/>
<organism evidence="2 3">
    <name type="scientific">Patella caerulea</name>
    <name type="common">Rayed Mediterranean limpet</name>
    <dbReference type="NCBI Taxonomy" id="87958"/>
    <lineage>
        <taxon>Eukaryota</taxon>
        <taxon>Metazoa</taxon>
        <taxon>Spiralia</taxon>
        <taxon>Lophotrochozoa</taxon>
        <taxon>Mollusca</taxon>
        <taxon>Gastropoda</taxon>
        <taxon>Patellogastropoda</taxon>
        <taxon>Patelloidea</taxon>
        <taxon>Patellidae</taxon>
        <taxon>Patella</taxon>
    </lineage>
</organism>
<comment type="caution">
    <text evidence="2">The sequence shown here is derived from an EMBL/GenBank/DDBJ whole genome shotgun (WGS) entry which is preliminary data.</text>
</comment>
<evidence type="ECO:0000259" key="1">
    <source>
        <dbReference type="PROSITE" id="PS50878"/>
    </source>
</evidence>
<dbReference type="CDD" id="cd01650">
    <property type="entry name" value="RT_nLTR_like"/>
    <property type="match status" value="1"/>
</dbReference>
<dbReference type="Pfam" id="PF00078">
    <property type="entry name" value="RVT_1"/>
    <property type="match status" value="1"/>
</dbReference>
<protein>
    <recommendedName>
        <fullName evidence="1">Reverse transcriptase domain-containing protein</fullName>
    </recommendedName>
</protein>
<reference evidence="2 3" key="1">
    <citation type="submission" date="2024-01" db="EMBL/GenBank/DDBJ databases">
        <title>The genome of the rayed Mediterranean limpet Patella caerulea (Linnaeus, 1758).</title>
        <authorList>
            <person name="Anh-Thu Weber A."/>
            <person name="Halstead-Nussloch G."/>
        </authorList>
    </citation>
    <scope>NUCLEOTIDE SEQUENCE [LARGE SCALE GENOMIC DNA]</scope>
    <source>
        <strain evidence="2">AATW-2023a</strain>
        <tissue evidence="2">Whole specimen</tissue>
    </source>
</reference>
<accession>A0AAN8PQR2</accession>
<dbReference type="AlphaFoldDB" id="A0AAN8PQR2"/>
<feature type="domain" description="Reverse transcriptase" evidence="1">
    <location>
        <begin position="486"/>
        <end position="762"/>
    </location>
</feature>
<dbReference type="InterPro" id="IPR036691">
    <property type="entry name" value="Endo/exonu/phosph_ase_sf"/>
</dbReference>
<evidence type="ECO:0000313" key="3">
    <source>
        <dbReference type="Proteomes" id="UP001347796"/>
    </source>
</evidence>
<dbReference type="SUPFAM" id="SSF56219">
    <property type="entry name" value="DNase I-like"/>
    <property type="match status" value="1"/>
</dbReference>
<dbReference type="PANTHER" id="PTHR47027:SF26">
    <property type="entry name" value="REVERSE TRANSCRIPTASE DOMAIN-CONTAINING PROTEIN"/>
    <property type="match status" value="1"/>
</dbReference>
<gene>
    <name evidence="2" type="ORF">SNE40_009791</name>
</gene>
<name>A0AAN8PQR2_PATCE</name>
<dbReference type="PROSITE" id="PS50878">
    <property type="entry name" value="RT_POL"/>
    <property type="match status" value="1"/>
</dbReference>
<sequence>MDISILDDSYEDILWIKLSSKSCDFKMCLCVCYLPPTGSSRMSDPDLFFLTLSQQIYSYQNQGLLCICGDFNSRIGNNSDFIEGVDDVPSRSCVDSTVNHYGDLLLDFLIDNNMCMLNGRVGAENDFTCISIKGKSVVDYVFVPHEQLSVYTDFKVKTVTDIINEHNLAVPITTPDHSVLQWSMKTPELLLPNINKNEPKRLAKVNSYNVKNFPLNFLQNESTQQMIHETIVRIEDEIFGNQSVNSAYETLVNFLKVEMDNCGLKRTIPSGDTNKSKSVFKPYWDETLQAMRDDMCMKEKAWLRCKHNSAERQLFKREYCDSRRDFDKLHRKYKRRYQLQKQQDLTDKLMNPGVKHTHDFWKTFGKIGTVNDRKLSLPLEVIDDNGTIISDLNDVLNKWKTDYSELYNSEHINFDEQHKQSVKENYKTLFNIDMNNAILNEAITKDEVKDAISRLKRGKAVGFDDIPSEALKNTVCIDMLFNIISYCFENGTVPEHWTTGIIKPIVKANSTHPLVPLTYRGLTLLSVPSKVYCDILNKRLANWTESQNLLVEEQCGFREKRSCLDQLYTLHSVINNRKNVKQSTFACFIDLKKAFDNVDRECLWFQLLQFRVNGKILNALRSLYNNTKCAVNVNNHLTDWFDVTLGVKQGCLLSPSLFAIYINDLAQEIKNLNLGIDIDGFNLSILLYADDIVLLATCEKNLQLMLNCVNECCYKWRLQINNSKSNILHFRTVNTERSKFEFKCGQETLLYSEKYKYLGLWFDEHLCYKIAVKELAKSAGRALGALGNKFFALGGMSFTVFNTLYECLVEPVLLYGAAIWGTSEHSAINNVRTRACKLFLGLPKRSSNVAAYGDVGWITSKTKQALEVFRWWHKLKKSDPDRLVFKVHQWSSRISKSWEKRVLTLAKTFNVSDEIAQAHTNCSSKLFIKSMFTKVFNYDEFVWFSKLWNDRQNVLNGNKLRTYRLFKKDLYPEFYVTCALTRQQRSAIAKLRCGVLPLAIETGRYCKPPIPLIDRICPLCNIEIENEIHFLINCEFLDDIRYKLLNAFNFDDLINSDSMNKFLTIMMSSENIPLIANCILNMLKTRRFYL</sequence>
<dbReference type="InterPro" id="IPR043128">
    <property type="entry name" value="Rev_trsase/Diguanyl_cyclase"/>
</dbReference>
<dbReference type="Proteomes" id="UP001347796">
    <property type="component" value="Unassembled WGS sequence"/>
</dbReference>
<keyword evidence="3" id="KW-1185">Reference proteome</keyword>
<dbReference type="InterPro" id="IPR043502">
    <property type="entry name" value="DNA/RNA_pol_sf"/>
</dbReference>
<dbReference type="SUPFAM" id="SSF56672">
    <property type="entry name" value="DNA/RNA polymerases"/>
    <property type="match status" value="1"/>
</dbReference>
<dbReference type="Gene3D" id="3.30.70.270">
    <property type="match status" value="1"/>
</dbReference>
<dbReference type="PANTHER" id="PTHR47027">
    <property type="entry name" value="REVERSE TRANSCRIPTASE DOMAIN-CONTAINING PROTEIN"/>
    <property type="match status" value="1"/>
</dbReference>